<dbReference type="EMBL" id="DF237049">
    <property type="protein sequence ID" value="GAQ82088.1"/>
    <property type="molecule type" value="Genomic_DNA"/>
</dbReference>
<name>A0A1Y1I1T5_KLENI</name>
<proteinExistence type="predicted"/>
<gene>
    <name evidence="1" type="ORF">KFL_001000100</name>
</gene>
<reference evidence="1 2" key="1">
    <citation type="journal article" date="2014" name="Nat. Commun.">
        <title>Klebsormidium flaccidum genome reveals primary factors for plant terrestrial adaptation.</title>
        <authorList>
            <person name="Hori K."/>
            <person name="Maruyama F."/>
            <person name="Fujisawa T."/>
            <person name="Togashi T."/>
            <person name="Yamamoto N."/>
            <person name="Seo M."/>
            <person name="Sato S."/>
            <person name="Yamada T."/>
            <person name="Mori H."/>
            <person name="Tajima N."/>
            <person name="Moriyama T."/>
            <person name="Ikeuchi M."/>
            <person name="Watanabe M."/>
            <person name="Wada H."/>
            <person name="Kobayashi K."/>
            <person name="Saito M."/>
            <person name="Masuda T."/>
            <person name="Sasaki-Sekimoto Y."/>
            <person name="Mashiguchi K."/>
            <person name="Awai K."/>
            <person name="Shimojima M."/>
            <person name="Masuda S."/>
            <person name="Iwai M."/>
            <person name="Nobusawa T."/>
            <person name="Narise T."/>
            <person name="Kondo S."/>
            <person name="Saito H."/>
            <person name="Sato R."/>
            <person name="Murakawa M."/>
            <person name="Ihara Y."/>
            <person name="Oshima-Yamada Y."/>
            <person name="Ohtaka K."/>
            <person name="Satoh M."/>
            <person name="Sonobe K."/>
            <person name="Ishii M."/>
            <person name="Ohtani R."/>
            <person name="Kanamori-Sato M."/>
            <person name="Honoki R."/>
            <person name="Miyazaki D."/>
            <person name="Mochizuki H."/>
            <person name="Umetsu J."/>
            <person name="Higashi K."/>
            <person name="Shibata D."/>
            <person name="Kamiya Y."/>
            <person name="Sato N."/>
            <person name="Nakamura Y."/>
            <person name="Tabata S."/>
            <person name="Ida S."/>
            <person name="Kurokawa K."/>
            <person name="Ohta H."/>
        </authorList>
    </citation>
    <scope>NUCLEOTIDE SEQUENCE [LARGE SCALE GENOMIC DNA]</scope>
    <source>
        <strain evidence="1 2">NIES-2285</strain>
    </source>
</reference>
<keyword evidence="2" id="KW-1185">Reference proteome</keyword>
<protein>
    <recommendedName>
        <fullName evidence="3">CHCH domain-containing protein</fullName>
    </recommendedName>
</protein>
<dbReference type="PROSITE" id="PS51808">
    <property type="entry name" value="CHCH"/>
    <property type="match status" value="1"/>
</dbReference>
<dbReference type="AlphaFoldDB" id="A0A1Y1I1T5"/>
<dbReference type="OrthoDB" id="9971592at2759"/>
<dbReference type="Proteomes" id="UP000054558">
    <property type="component" value="Unassembled WGS sequence"/>
</dbReference>
<dbReference type="SUPFAM" id="SSF47072">
    <property type="entry name" value="Cysteine alpha-hairpin motif"/>
    <property type="match status" value="1"/>
</dbReference>
<sequence>MQEGLGTGIKKVSSSMCADFSAASLKCIIDANYDKSKCQKEFLEYKECRKKERAAMLATRQQGKAW</sequence>
<dbReference type="PANTHER" id="PTHR48150">
    <property type="entry name" value="CYTOCHROME C OXIDASE-ASSEMBLY FACTOR COX23, MITOCHONDRIAL"/>
    <property type="match status" value="1"/>
</dbReference>
<dbReference type="PANTHER" id="PTHR48150:SF1">
    <property type="entry name" value="COX19 FAMILY PROTEIN (CHCH MOTIF)"/>
    <property type="match status" value="1"/>
</dbReference>
<evidence type="ECO:0000313" key="1">
    <source>
        <dbReference type="EMBL" id="GAQ82088.1"/>
    </source>
</evidence>
<dbReference type="OMA" id="SMCASHY"/>
<dbReference type="InterPro" id="IPR009069">
    <property type="entry name" value="Cys_alpha_HP_mot_SF"/>
</dbReference>
<organism evidence="1 2">
    <name type="scientific">Klebsormidium nitens</name>
    <name type="common">Green alga</name>
    <name type="synonym">Ulothrix nitens</name>
    <dbReference type="NCBI Taxonomy" id="105231"/>
    <lineage>
        <taxon>Eukaryota</taxon>
        <taxon>Viridiplantae</taxon>
        <taxon>Streptophyta</taxon>
        <taxon>Klebsormidiophyceae</taxon>
        <taxon>Klebsormidiales</taxon>
        <taxon>Klebsormidiaceae</taxon>
        <taxon>Klebsormidium</taxon>
    </lineage>
</organism>
<evidence type="ECO:0000313" key="2">
    <source>
        <dbReference type="Proteomes" id="UP000054558"/>
    </source>
</evidence>
<accession>A0A1Y1I1T5</accession>
<evidence type="ECO:0008006" key="3">
    <source>
        <dbReference type="Google" id="ProtNLM"/>
    </source>
</evidence>